<reference evidence="4 5" key="1">
    <citation type="submission" date="2024-03" db="EMBL/GenBank/DDBJ databases">
        <title>Actinomycetospora sp. OC33-EN07, a novel actinomycete isolated from wild orchid (Aerides multiflora).</title>
        <authorList>
            <person name="Suriyachadkun C."/>
        </authorList>
    </citation>
    <scope>NUCLEOTIDE SEQUENCE [LARGE SCALE GENOMIC DNA]</scope>
    <source>
        <strain evidence="4 5">OC33-EN07</strain>
    </source>
</reference>
<comment type="caution">
    <text evidence="4">The sequence shown here is derived from an EMBL/GenBank/DDBJ whole genome shotgun (WGS) entry which is preliminary data.</text>
</comment>
<keyword evidence="2" id="KW-0472">Membrane</keyword>
<protein>
    <submittedName>
        <fullName evidence="4">DUF4190 domain-containing protein</fullName>
    </submittedName>
</protein>
<keyword evidence="2" id="KW-0812">Transmembrane</keyword>
<evidence type="ECO:0000256" key="1">
    <source>
        <dbReference type="SAM" id="MobiDB-lite"/>
    </source>
</evidence>
<dbReference type="RefSeq" id="WP_337705133.1">
    <property type="nucleotide sequence ID" value="NZ_JBBEGM010000009.1"/>
</dbReference>
<dbReference type="Proteomes" id="UP001369736">
    <property type="component" value="Unassembled WGS sequence"/>
</dbReference>
<evidence type="ECO:0000313" key="4">
    <source>
        <dbReference type="EMBL" id="MEJ2863772.1"/>
    </source>
</evidence>
<keyword evidence="2" id="KW-1133">Transmembrane helix</keyword>
<evidence type="ECO:0000256" key="2">
    <source>
        <dbReference type="SAM" id="Phobius"/>
    </source>
</evidence>
<dbReference type="InterPro" id="IPR025241">
    <property type="entry name" value="DUF4190"/>
</dbReference>
<evidence type="ECO:0000259" key="3">
    <source>
        <dbReference type="Pfam" id="PF13828"/>
    </source>
</evidence>
<proteinExistence type="predicted"/>
<organism evidence="4 5">
    <name type="scientific">Actinomycetospora flava</name>
    <dbReference type="NCBI Taxonomy" id="3129232"/>
    <lineage>
        <taxon>Bacteria</taxon>
        <taxon>Bacillati</taxon>
        <taxon>Actinomycetota</taxon>
        <taxon>Actinomycetes</taxon>
        <taxon>Pseudonocardiales</taxon>
        <taxon>Pseudonocardiaceae</taxon>
        <taxon>Actinomycetospora</taxon>
    </lineage>
</organism>
<feature type="transmembrane region" description="Helical" evidence="2">
    <location>
        <begin position="39"/>
        <end position="60"/>
    </location>
</feature>
<feature type="region of interest" description="Disordered" evidence="1">
    <location>
        <begin position="111"/>
        <end position="147"/>
    </location>
</feature>
<evidence type="ECO:0000313" key="5">
    <source>
        <dbReference type="Proteomes" id="UP001369736"/>
    </source>
</evidence>
<gene>
    <name evidence="4" type="ORF">WCD58_21625</name>
</gene>
<feature type="domain" description="DUF4190" evidence="3">
    <location>
        <begin position="40"/>
        <end position="92"/>
    </location>
</feature>
<dbReference type="Pfam" id="PF13828">
    <property type="entry name" value="DUF4190"/>
    <property type="match status" value="1"/>
</dbReference>
<keyword evidence="5" id="KW-1185">Reference proteome</keyword>
<feature type="region of interest" description="Disordered" evidence="1">
    <location>
        <begin position="1"/>
        <end position="34"/>
    </location>
</feature>
<name>A0ABU8M9M7_9PSEU</name>
<accession>A0ABU8M9M7</accession>
<dbReference type="EMBL" id="JBBEGM010000009">
    <property type="protein sequence ID" value="MEJ2863772.1"/>
    <property type="molecule type" value="Genomic_DNA"/>
</dbReference>
<sequence>MSQQPPYPHDDAPTVTLRPSATHGPPPPLQNRPTGTNTMAILAIVFAFVFSPLGIVFGVVGRNQTRRTGQAGRGLAATGLVLSIVFLVAAVAATLYVTVLAAQFVGSVPTDQPGVSEPADLPAEEPVAPTGPVPTGPAGTAQVGIADGDYGPEVPSEALAEQVGAQSGATDVICPGYLPAQVEASTICAGAVDGQQAQLEARVTAVEGSEATVDIARVG</sequence>
<feature type="transmembrane region" description="Helical" evidence="2">
    <location>
        <begin position="80"/>
        <end position="105"/>
    </location>
</feature>